<dbReference type="RefSeq" id="WP_093034157.1">
    <property type="nucleotide sequence ID" value="NZ_FMZV01000012.1"/>
</dbReference>
<keyword evidence="1" id="KW-0808">Transferase</keyword>
<organism evidence="1 2">
    <name type="scientific">Ruegeria marina</name>
    <dbReference type="NCBI Taxonomy" id="639004"/>
    <lineage>
        <taxon>Bacteria</taxon>
        <taxon>Pseudomonadati</taxon>
        <taxon>Pseudomonadota</taxon>
        <taxon>Alphaproteobacteria</taxon>
        <taxon>Rhodobacterales</taxon>
        <taxon>Roseobacteraceae</taxon>
        <taxon>Ruegeria</taxon>
    </lineage>
</organism>
<sequence length="333" mass="34322">MKFGPVAVSTAEGAILAHSVKAGDRKLRKGLRLEPGHLEQLEAAGIEEVIVARLAAGDCHEDAAARQLAAALAPDPASAGLRVTEPFTGRVNLLADGPGVVVLDVEAIERFNMVHPMITVATVPQHQQMGPGGMVATIKVISYAVPQADVDRAAAVGRDAIRLAAPVQRTAGLVITDIPGGPDNDKGIAAIRARVEALGMQLCDLRTVPHRQADLAAALGDIDGDLLMILTGSATSDPEDVAPSSVRMAGGTIERFGMPVDPGNLLFLGALGSRPIIGLPGCARSPALNGADWVLSRVACGIPVTGRDIAAMGVGGLLKEIPTRPQPRAGRKP</sequence>
<proteinExistence type="predicted"/>
<dbReference type="UniPathway" id="UPA00344"/>
<dbReference type="OrthoDB" id="9779263at2"/>
<evidence type="ECO:0000313" key="2">
    <source>
        <dbReference type="Proteomes" id="UP000199628"/>
    </source>
</evidence>
<dbReference type="Gene3D" id="3.40.980.10">
    <property type="entry name" value="MoaB/Mog-like domain"/>
    <property type="match status" value="1"/>
</dbReference>
<dbReference type="STRING" id="639004.SAMN04488239_112145"/>
<dbReference type="InterPro" id="IPR036425">
    <property type="entry name" value="MoaB/Mog-like_dom_sf"/>
</dbReference>
<protein>
    <submittedName>
        <fullName evidence="1">Molybdenum cofactor cytidylyltransferase</fullName>
    </submittedName>
</protein>
<gene>
    <name evidence="1" type="ORF">SAMN04488239_112145</name>
</gene>
<dbReference type="EMBL" id="FMZV01000012">
    <property type="protein sequence ID" value="SDD99746.1"/>
    <property type="molecule type" value="Genomic_DNA"/>
</dbReference>
<dbReference type="GO" id="GO:0016779">
    <property type="term" value="F:nucleotidyltransferase activity"/>
    <property type="evidence" value="ECO:0007669"/>
    <property type="project" value="UniProtKB-KW"/>
</dbReference>
<dbReference type="Proteomes" id="UP000199628">
    <property type="component" value="Unassembled WGS sequence"/>
</dbReference>
<reference evidence="2" key="1">
    <citation type="submission" date="2016-10" db="EMBL/GenBank/DDBJ databases">
        <authorList>
            <person name="Varghese N."/>
            <person name="Submissions S."/>
        </authorList>
    </citation>
    <scope>NUCLEOTIDE SEQUENCE [LARGE SCALE GENOMIC DNA]</scope>
    <source>
        <strain evidence="2">CGMCC 1.9108</strain>
    </source>
</reference>
<evidence type="ECO:0000313" key="1">
    <source>
        <dbReference type="EMBL" id="SDD99746.1"/>
    </source>
</evidence>
<name>A0A1G6ZDC4_9RHOB</name>
<dbReference type="SUPFAM" id="SSF53218">
    <property type="entry name" value="Molybdenum cofactor biosynthesis proteins"/>
    <property type="match status" value="1"/>
</dbReference>
<accession>A0A1G6ZDC4</accession>
<keyword evidence="1" id="KW-0548">Nucleotidyltransferase</keyword>
<dbReference type="AlphaFoldDB" id="A0A1G6ZDC4"/>
<keyword evidence="2" id="KW-1185">Reference proteome</keyword>
<dbReference type="CDD" id="cd03522">
    <property type="entry name" value="MoeA_like"/>
    <property type="match status" value="1"/>
</dbReference>